<dbReference type="InterPro" id="IPR008258">
    <property type="entry name" value="Transglycosylase_SLT_dom_1"/>
</dbReference>
<gene>
    <name evidence="3" type="ORF">ACFP7A_03545</name>
</gene>
<dbReference type="PANTHER" id="PTHR37423:SF2">
    <property type="entry name" value="MEMBRANE-BOUND LYTIC MUREIN TRANSGLYCOSYLASE C"/>
    <property type="match status" value="1"/>
</dbReference>
<accession>A0ABW1WEF3</accession>
<dbReference type="Proteomes" id="UP001596267">
    <property type="component" value="Unassembled WGS sequence"/>
</dbReference>
<dbReference type="PANTHER" id="PTHR37423">
    <property type="entry name" value="SOLUBLE LYTIC MUREIN TRANSGLYCOSYLASE-RELATED"/>
    <property type="match status" value="1"/>
</dbReference>
<dbReference type="InterPro" id="IPR000189">
    <property type="entry name" value="Transglyc_AS"/>
</dbReference>
<dbReference type="RefSeq" id="WP_290443359.1">
    <property type="nucleotide sequence ID" value="NZ_JAMXWN010000001.1"/>
</dbReference>
<dbReference type="SUPFAM" id="SSF53955">
    <property type="entry name" value="Lysozyme-like"/>
    <property type="match status" value="1"/>
</dbReference>
<comment type="similarity">
    <text evidence="1">Belongs to the transglycosylase Slt family.</text>
</comment>
<evidence type="ECO:0000313" key="3">
    <source>
        <dbReference type="EMBL" id="MFC6385668.1"/>
    </source>
</evidence>
<feature type="domain" description="Transglycosylase SLT" evidence="2">
    <location>
        <begin position="127"/>
        <end position="228"/>
    </location>
</feature>
<reference evidence="4" key="1">
    <citation type="journal article" date="2019" name="Int. J. Syst. Evol. Microbiol.">
        <title>The Global Catalogue of Microorganisms (GCM) 10K type strain sequencing project: providing services to taxonomists for standard genome sequencing and annotation.</title>
        <authorList>
            <consortium name="The Broad Institute Genomics Platform"/>
            <consortium name="The Broad Institute Genome Sequencing Center for Infectious Disease"/>
            <person name="Wu L."/>
            <person name="Ma J."/>
        </authorList>
    </citation>
    <scope>NUCLEOTIDE SEQUENCE [LARGE SCALE GENOMIC DNA]</scope>
    <source>
        <strain evidence="4">CCUG 42001</strain>
    </source>
</reference>
<evidence type="ECO:0000313" key="4">
    <source>
        <dbReference type="Proteomes" id="UP001596267"/>
    </source>
</evidence>
<name>A0ABW1WEF3_9BACL</name>
<evidence type="ECO:0000256" key="1">
    <source>
        <dbReference type="ARBA" id="ARBA00007734"/>
    </source>
</evidence>
<dbReference type="InterPro" id="IPR023346">
    <property type="entry name" value="Lysozyme-like_dom_sf"/>
</dbReference>
<dbReference type="CDD" id="cd00254">
    <property type="entry name" value="LT-like"/>
    <property type="match status" value="1"/>
</dbReference>
<organism evidence="3 4">
    <name type="scientific">Sporolactobacillus kofuensis</name>
    <dbReference type="NCBI Taxonomy" id="269672"/>
    <lineage>
        <taxon>Bacteria</taxon>
        <taxon>Bacillati</taxon>
        <taxon>Bacillota</taxon>
        <taxon>Bacilli</taxon>
        <taxon>Bacillales</taxon>
        <taxon>Sporolactobacillaceae</taxon>
        <taxon>Sporolactobacillus</taxon>
    </lineage>
</organism>
<dbReference type="Pfam" id="PF01464">
    <property type="entry name" value="SLT"/>
    <property type="match status" value="1"/>
</dbReference>
<comment type="caution">
    <text evidence="3">The sequence shown here is derived from an EMBL/GenBank/DDBJ whole genome shotgun (WGS) entry which is preliminary data.</text>
</comment>
<dbReference type="PROSITE" id="PS00922">
    <property type="entry name" value="TRANSGLYCOSYLASE"/>
    <property type="match status" value="1"/>
</dbReference>
<proteinExistence type="inferred from homology"/>
<keyword evidence="4" id="KW-1185">Reference proteome</keyword>
<protein>
    <submittedName>
        <fullName evidence="3">Lytic transglycosylase domain-containing protein</fullName>
    </submittedName>
</protein>
<evidence type="ECO:0000259" key="2">
    <source>
        <dbReference type="Pfam" id="PF01464"/>
    </source>
</evidence>
<dbReference type="EMBL" id="JBHSTQ010000002">
    <property type="protein sequence ID" value="MFC6385668.1"/>
    <property type="molecule type" value="Genomic_DNA"/>
</dbReference>
<sequence length="243" mass="25732">MSVDPNTIAQLLSMSMLSGNQSTLDQSSLSSGQTTNNNFSNLLNTLILLMENGDDSSSTTTEQSSGGLDSLAYMPNMLESSASTNRSDGDNQLWQQLSSSVSPLSQHYSSLGTSSSVNQTTSDYNDTIQAMSKKYGVDARLIQSVIDAESGGNALATSNAGAQGLMQLMPGTANALGVDNPYDPVQNIEGGTKYLRKLLDRYDGNYSLALAAYNSGSGNVEKYGGVPPFAETQAYVKKIMNNI</sequence>
<dbReference type="Gene3D" id="1.10.530.10">
    <property type="match status" value="1"/>
</dbReference>